<gene>
    <name evidence="2" type="ORF">AA309_22965</name>
</gene>
<keyword evidence="3" id="KW-1185">Reference proteome</keyword>
<dbReference type="Gene3D" id="3.40.630.90">
    <property type="match status" value="1"/>
</dbReference>
<name>A0A0H1R7V8_9HYPH</name>
<dbReference type="Pfam" id="PF13508">
    <property type="entry name" value="Acetyltransf_7"/>
    <property type="match status" value="1"/>
</dbReference>
<dbReference type="InterPro" id="IPR000182">
    <property type="entry name" value="GNAT_dom"/>
</dbReference>
<dbReference type="PANTHER" id="PTHR47237:SF2">
    <property type="entry name" value="BLL4206 PROTEIN"/>
    <property type="match status" value="1"/>
</dbReference>
<accession>A0A0H1R7V8</accession>
<dbReference type="Gene3D" id="3.40.630.30">
    <property type="match status" value="1"/>
</dbReference>
<dbReference type="InterPro" id="IPR041496">
    <property type="entry name" value="YitH/HolE_GNAT"/>
</dbReference>
<dbReference type="Proteomes" id="UP000035489">
    <property type="component" value="Unassembled WGS sequence"/>
</dbReference>
<feature type="domain" description="N-acetyltransferase" evidence="1">
    <location>
        <begin position="6"/>
        <end position="138"/>
    </location>
</feature>
<reference evidence="2 3" key="1">
    <citation type="submission" date="2015-05" db="EMBL/GenBank/DDBJ databases">
        <title>Draft genome sequence of Microvirga vignae strain BR3299, a novel nitrogen fixing bacteria isolated from Brazil semi-aired region.</title>
        <authorList>
            <person name="Zilli J.E."/>
            <person name="Passos S.R."/>
            <person name="Leite J."/>
            <person name="Baldani J.I."/>
            <person name="Xavier G.R."/>
            <person name="Rumjaneck N.G."/>
            <person name="Simoes-Araujo J.L."/>
        </authorList>
    </citation>
    <scope>NUCLEOTIDE SEQUENCE [LARGE SCALE GENOMIC DNA]</scope>
    <source>
        <strain evidence="2 3">BR3299</strain>
    </source>
</reference>
<dbReference type="GO" id="GO:0016747">
    <property type="term" value="F:acyltransferase activity, transferring groups other than amino-acyl groups"/>
    <property type="evidence" value="ECO:0007669"/>
    <property type="project" value="InterPro"/>
</dbReference>
<dbReference type="SUPFAM" id="SSF55729">
    <property type="entry name" value="Acyl-CoA N-acyltransferases (Nat)"/>
    <property type="match status" value="1"/>
</dbReference>
<evidence type="ECO:0000313" key="3">
    <source>
        <dbReference type="Proteomes" id="UP000035489"/>
    </source>
</evidence>
<dbReference type="CDD" id="cd04301">
    <property type="entry name" value="NAT_SF"/>
    <property type="match status" value="1"/>
</dbReference>
<dbReference type="EMBL" id="LCYG01000063">
    <property type="protein sequence ID" value="KLK90906.1"/>
    <property type="molecule type" value="Genomic_DNA"/>
</dbReference>
<protein>
    <submittedName>
        <fullName evidence="2">GNAT family acetyltransferase</fullName>
    </submittedName>
</protein>
<evidence type="ECO:0000313" key="2">
    <source>
        <dbReference type="EMBL" id="KLK90906.1"/>
    </source>
</evidence>
<dbReference type="Pfam" id="PF18014">
    <property type="entry name" value="Acetyltransf_18"/>
    <property type="match status" value="1"/>
</dbReference>
<comment type="caution">
    <text evidence="2">The sequence shown here is derived from an EMBL/GenBank/DDBJ whole genome shotgun (WGS) entry which is preliminary data.</text>
</comment>
<organism evidence="2 3">
    <name type="scientific">Microvirga vignae</name>
    <dbReference type="NCBI Taxonomy" id="1225564"/>
    <lineage>
        <taxon>Bacteria</taxon>
        <taxon>Pseudomonadati</taxon>
        <taxon>Pseudomonadota</taxon>
        <taxon>Alphaproteobacteria</taxon>
        <taxon>Hyphomicrobiales</taxon>
        <taxon>Methylobacteriaceae</taxon>
        <taxon>Microvirga</taxon>
    </lineage>
</organism>
<dbReference type="PANTHER" id="PTHR47237">
    <property type="entry name" value="SLL0310 PROTEIN"/>
    <property type="match status" value="1"/>
</dbReference>
<dbReference type="InterPro" id="IPR016181">
    <property type="entry name" value="Acyl_CoA_acyltransferase"/>
</dbReference>
<dbReference type="PATRIC" id="fig|1225564.3.peg.5996"/>
<sequence length="278" mass="30086">MTAEQISLEAMETEHLDGAVLLSREAGWPHRREDWELVLSVSEGIVALHDGRVVATTMMTPFGSDAAVINMVIVDAAMRGCGLGRKLMDAALEKAGARNCRLVATTEGLPLYKKLGFVAVGEIVQHQGQALKVEAPANVFWARDDEHGRMCALDRATCNLDRSKLMSVLRQAAQFAVIREQGEVVAFAGLRAFGRGLVIGPVVAASSQQAKDLIDFLLAHHEGEFVRLDTELSTGLGPWLIGRGLARVGGGIPMQRGRKLERAETSYRTYALVNQALG</sequence>
<proteinExistence type="predicted"/>
<dbReference type="STRING" id="1225564.AA309_22965"/>
<dbReference type="PROSITE" id="PS51186">
    <property type="entry name" value="GNAT"/>
    <property type="match status" value="1"/>
</dbReference>
<keyword evidence="2" id="KW-0808">Transferase</keyword>
<evidence type="ECO:0000259" key="1">
    <source>
        <dbReference type="PROSITE" id="PS51186"/>
    </source>
</evidence>
<dbReference type="InterPro" id="IPR052729">
    <property type="entry name" value="Acyl/Acetyltrans_Enzymes"/>
</dbReference>
<dbReference type="AlphaFoldDB" id="A0A0H1R7V8"/>
<dbReference type="RefSeq" id="WP_047191364.1">
    <property type="nucleotide sequence ID" value="NZ_LCYG01000063.1"/>
</dbReference>
<dbReference type="OrthoDB" id="8453373at2"/>